<evidence type="ECO:0000313" key="1">
    <source>
        <dbReference type="EMBL" id="AFA44494.1"/>
    </source>
</evidence>
<dbReference type="RefSeq" id="YP_007007376.1">
    <property type="nucleotide sequence ID" value="NC_019526.1"/>
</dbReference>
<reference evidence="1 2" key="1">
    <citation type="journal article" date="2012" name="J. Virol.">
        <title>Genome of Klebsiella sp.-Infecting Bacteriophage vB_KleM_RaK2.</title>
        <authorList>
            <person name="Simoliunas E."/>
            <person name="Kaliniene L."/>
            <person name="Truncaite L."/>
            <person name="Klausa V."/>
            <person name="Zajanckauskaite A."/>
            <person name="Meskys R."/>
        </authorList>
    </citation>
    <scope>NUCLEOTIDE SEQUENCE [LARGE SCALE GENOMIC DNA]</scope>
</reference>
<name>H6X428_9CAUD</name>
<dbReference type="Proteomes" id="UP000007524">
    <property type="component" value="Segment"/>
</dbReference>
<sequence>MSKYVNRQKRKARTKDEILQLIQKNQKDVVIEEYIFQYGNQQSMVQESNGKYHSEHYDLIKRILLK</sequence>
<keyword evidence="2" id="KW-1185">Reference proteome</keyword>
<dbReference type="EMBL" id="JQ513383">
    <property type="protein sequence ID" value="AFA44494.1"/>
    <property type="molecule type" value="Genomic_DNA"/>
</dbReference>
<organism evidence="1 2">
    <name type="scientific">Klebsiella phage vB_KleM_RaK2</name>
    <dbReference type="NCBI Taxonomy" id="1147094"/>
    <lineage>
        <taxon>Viruses</taxon>
        <taxon>Duplodnaviria</taxon>
        <taxon>Heunggongvirae</taxon>
        <taxon>Uroviricota</taxon>
        <taxon>Caudoviricetes</taxon>
        <taxon>Alcyoneusvirus</taxon>
        <taxon>Alcyoneusvirus RaK2</taxon>
    </lineage>
</organism>
<evidence type="ECO:0000313" key="2">
    <source>
        <dbReference type="Proteomes" id="UP000007524"/>
    </source>
</evidence>
<protein>
    <submittedName>
        <fullName evidence="1">Uncharacterized protein</fullName>
    </submittedName>
</protein>
<accession>H6X428</accession>
<gene>
    <name evidence="1" type="ORF">RaK2_00221</name>
</gene>
<proteinExistence type="predicted"/>
<dbReference type="KEGG" id="vg:14012809"/>
<dbReference type="GeneID" id="14012809"/>